<keyword evidence="6" id="KW-0067">ATP-binding</keyword>
<evidence type="ECO:0000313" key="9">
    <source>
        <dbReference type="Proteomes" id="UP000585614"/>
    </source>
</evidence>
<feature type="domain" description="NACHT" evidence="7">
    <location>
        <begin position="457"/>
        <end position="577"/>
    </location>
</feature>
<dbReference type="Pfam" id="PF00653">
    <property type="entry name" value="BIR"/>
    <property type="match status" value="3"/>
</dbReference>
<dbReference type="GO" id="GO:0043066">
    <property type="term" value="P:negative regulation of apoptotic process"/>
    <property type="evidence" value="ECO:0007669"/>
    <property type="project" value="InterPro"/>
</dbReference>
<dbReference type="GO" id="GO:0016045">
    <property type="term" value="P:detection of bacterium"/>
    <property type="evidence" value="ECO:0007669"/>
    <property type="project" value="TreeGrafter"/>
</dbReference>
<dbReference type="FunFam" id="3.40.50.300:FF:001126">
    <property type="entry name" value="Baculoviral IAP repeat-containing protein 1"/>
    <property type="match status" value="1"/>
</dbReference>
<evidence type="ECO:0000256" key="6">
    <source>
        <dbReference type="ARBA" id="ARBA00022840"/>
    </source>
</evidence>
<dbReference type="GO" id="GO:0046872">
    <property type="term" value="F:metal ion binding"/>
    <property type="evidence" value="ECO:0007669"/>
    <property type="project" value="UniProtKB-KW"/>
</dbReference>
<dbReference type="InterPro" id="IPR003593">
    <property type="entry name" value="AAA+_ATPase"/>
</dbReference>
<gene>
    <name evidence="8" type="ORF">mRhiFer1_011580</name>
</gene>
<dbReference type="Pfam" id="PF17889">
    <property type="entry name" value="NLRC4_HD"/>
    <property type="match status" value="1"/>
</dbReference>
<dbReference type="Pfam" id="PF05729">
    <property type="entry name" value="NACHT"/>
    <property type="match status" value="1"/>
</dbReference>
<dbReference type="PANTHER" id="PTHR46914:SF1">
    <property type="entry name" value="BACULOVIRAL IAP REPEAT-CONTAINING PROTEIN 1"/>
    <property type="match status" value="1"/>
</dbReference>
<accession>A0A7J7Y5N9</accession>
<dbReference type="SUPFAM" id="SSF57924">
    <property type="entry name" value="Inhibitor of apoptosis (IAP) repeat"/>
    <property type="match status" value="3"/>
</dbReference>
<dbReference type="Proteomes" id="UP000585614">
    <property type="component" value="Unassembled WGS sequence"/>
</dbReference>
<dbReference type="FunFam" id="1.10.1170.10:FF:000013">
    <property type="entry name" value="Baculoviral IAP repeat-containing protein 1"/>
    <property type="match status" value="1"/>
</dbReference>
<dbReference type="InterPro" id="IPR001370">
    <property type="entry name" value="BIR_rpt"/>
</dbReference>
<evidence type="ECO:0000256" key="3">
    <source>
        <dbReference type="ARBA" id="ARBA00022737"/>
    </source>
</evidence>
<dbReference type="Gene3D" id="3.80.10.10">
    <property type="entry name" value="Ribonuclease Inhibitor"/>
    <property type="match status" value="1"/>
</dbReference>
<dbReference type="GO" id="GO:0005524">
    <property type="term" value="F:ATP binding"/>
    <property type="evidence" value="ECO:0007669"/>
    <property type="project" value="UniProtKB-KW"/>
</dbReference>
<dbReference type="FunFam" id="3.80.10.10:FF:000316">
    <property type="entry name" value="Baculoviral IAP repeat-containing protein 1"/>
    <property type="match status" value="1"/>
</dbReference>
<dbReference type="CDD" id="cd00022">
    <property type="entry name" value="BIR"/>
    <property type="match status" value="3"/>
</dbReference>
<dbReference type="PANTHER" id="PTHR46914">
    <property type="entry name" value="BACULOVIRAL IAP REPEAT-CONTAINING PROTEIN 1"/>
    <property type="match status" value="1"/>
</dbReference>
<keyword evidence="3" id="KW-0677">Repeat</keyword>
<dbReference type="Pfam" id="PF22524">
    <property type="entry name" value="WHD_Nlrc4"/>
    <property type="match status" value="1"/>
</dbReference>
<dbReference type="SUPFAM" id="SSF52540">
    <property type="entry name" value="P-loop containing nucleoside triphosphate hydrolases"/>
    <property type="match status" value="1"/>
</dbReference>
<dbReference type="SMART" id="SM00382">
    <property type="entry name" value="AAA"/>
    <property type="match status" value="1"/>
</dbReference>
<proteinExistence type="predicted"/>
<dbReference type="InterPro" id="IPR007111">
    <property type="entry name" value="NACHT_NTPase"/>
</dbReference>
<evidence type="ECO:0000256" key="2">
    <source>
        <dbReference type="ARBA" id="ARBA00022723"/>
    </source>
</evidence>
<name>A0A7J7Y5N9_RHIFE</name>
<dbReference type="InterPro" id="IPR028789">
    <property type="entry name" value="Naip"/>
</dbReference>
<comment type="caution">
    <text evidence="8">The sequence shown here is derived from an EMBL/GenBank/DDBJ whole genome shotgun (WGS) entry which is preliminary data.</text>
</comment>
<keyword evidence="1" id="KW-0053">Apoptosis</keyword>
<dbReference type="EMBL" id="JACAGC010000007">
    <property type="protein sequence ID" value="KAF6357287.1"/>
    <property type="molecule type" value="Genomic_DNA"/>
</dbReference>
<evidence type="ECO:0000256" key="5">
    <source>
        <dbReference type="ARBA" id="ARBA00022833"/>
    </source>
</evidence>
<protein>
    <submittedName>
        <fullName evidence="8">NLR family apoptosis inhibitory protein</fullName>
    </submittedName>
</protein>
<dbReference type="GO" id="GO:0070269">
    <property type="term" value="P:pyroptotic inflammatory response"/>
    <property type="evidence" value="ECO:0007669"/>
    <property type="project" value="TreeGrafter"/>
</dbReference>
<dbReference type="PROSITE" id="PS01282">
    <property type="entry name" value="BIR_REPEAT_1"/>
    <property type="match status" value="1"/>
</dbReference>
<sequence>MATQEEAAEERISQYDYAWLPELSALLGIDAVQYAKEAEKQEQKDREQMQKGFNSEMRSEAKRLKTFVTYKSDCSWTPQEMAAAGFYFTGVKSGIQCFCCSLILFCTSLRRLPIEDHKKFHPDCEFLLGKDVGNIAKYDVRVKNPEKLRGDKARYQEEKARLESFKDWPFYVHRISPRELSAAGFAFTGKRDTVQCFSCDGCLGNWEEGDDPWKEHAKWFPKCEFLRSKKSSEEITEYIQSYKGFVGVTGEHFVNSWIKRDLPMAPAYCNDSIFANEELGPLLRTGPRHPLWELQLWPKQVLYTGIKDIIQCFLCRGCSEKWEEGDDPLEDHTKHFPNCQFLQNIKASAEVIPDLQSHGELSELTETTSESNLEDSAAVSSIVPEIAQWFQEAKSLSEQLRKAYTNASFRRMSLLEVSSGLATNHLLGCDLSLALKHISTPVQEPVMLPEVFANLNSVMCVEGEAGSGKTVFLKKIALLWASGCCPLLNRFQLVFYLSLSSTRLDQGLANIICDQLLETEGSVTEMCLRSIIQQLKNQVLFLLDDYREMCSVPQVLQKLIKKNYSSRTCLLIAVHTNRAIRQYLDTILEIKVFPFFNTICILRKFFPHNIPLLQKFMIHFSLNSSLQGIQKTPLFVEAISAYWFPYPFVQSFDDVAVFKSYMECLFLKHKTSGELLKAVVSSCGVLALKGFFSSRFEFSDDDLIEAGVDEAEELTMYLMSKFTAQRLRPVYQFLDPAFQEFLAGMKLILLLDSDRQEDQHLGLYYLKQINSSMMTISSCNNFLKYVSCYPSTKAAPKIVSHLLHLVDNKESLENISENDDKLKHHPEVFERELLLRQLFCQSSPGYFSVVSKHLLVLALKIAYQSNSVAACSPFILQFLQGRTLTLDVLKLHYFFDHPESLLLLRSIQFSIRGKKRSPRVEYSVLETCLDKSQAPTIDQDYTSAFEPLDEWERNLAEKEENVMRFLDMQRNAPPDINTGYWLLSPKLYKIPVLEVHVTDSDGLDQEMLRVLMAVFSASQHIELLLMNCRGFIESLRPALEQYKASFTKCSISKFELTAVEQELLLNLSSLESLEVSGTTHVQDQLFPNLDKFPCLKELFVNLDKENVFSVISEEFLNLHYMEKLLIQISGEDSPSKLVKLIQNSPNLHVFHLKCNFFSDFESLMTVLASCKKLKEIKLSGAFFKAIPFVITLPNFTSLKILNLEFQQFPDKETSENFAYTLGSLNNLEELILPTGDGIHQVAKQIIQQCQHLQHLRVLSFFQTLNDDSIMEIAKVAINGGFQKLENLNLSINHKITEEGYRNFFQVLDNLPNLQELTISRHFTECIKAQATTIKSLSQCMLRLPSLIRLNMLSWLLDAEDITLLTSTKERHPQSKLLTVSWRWALPFSPIIQK</sequence>
<keyword evidence="2" id="KW-0479">Metal-binding</keyword>
<evidence type="ECO:0000259" key="7">
    <source>
        <dbReference type="PROSITE" id="PS50837"/>
    </source>
</evidence>
<dbReference type="Gene3D" id="1.10.1170.10">
    <property type="entry name" value="Inhibitor Of Apoptosis Protein (2mihbC-IAP-1), Chain A"/>
    <property type="match status" value="3"/>
</dbReference>
<dbReference type="PROSITE" id="PS50837">
    <property type="entry name" value="NACHT"/>
    <property type="match status" value="1"/>
</dbReference>
<dbReference type="InterPro" id="IPR027417">
    <property type="entry name" value="P-loop_NTPase"/>
</dbReference>
<reference evidence="8 9" key="1">
    <citation type="journal article" date="2020" name="Nature">
        <title>Six reference-quality genomes reveal evolution of bat adaptations.</title>
        <authorList>
            <person name="Jebb D."/>
            <person name="Huang Z."/>
            <person name="Pippel M."/>
            <person name="Hughes G.M."/>
            <person name="Lavrichenko K."/>
            <person name="Devanna P."/>
            <person name="Winkler S."/>
            <person name="Jermiin L.S."/>
            <person name="Skirmuntt E.C."/>
            <person name="Katzourakis A."/>
            <person name="Burkitt-Gray L."/>
            <person name="Ray D.A."/>
            <person name="Sullivan K.A.M."/>
            <person name="Roscito J.G."/>
            <person name="Kirilenko B.M."/>
            <person name="Davalos L.M."/>
            <person name="Corthals A.P."/>
            <person name="Power M.L."/>
            <person name="Jones G."/>
            <person name="Ransome R.D."/>
            <person name="Dechmann D.K.N."/>
            <person name="Locatelli A.G."/>
            <person name="Puechmaille S.J."/>
            <person name="Fedrigo O."/>
            <person name="Jarvis E.D."/>
            <person name="Hiller M."/>
            <person name="Vernes S.C."/>
            <person name="Myers E.W."/>
            <person name="Teeling E.C."/>
        </authorList>
    </citation>
    <scope>NUCLEOTIDE SEQUENCE [LARGE SCALE GENOMIC DNA]</scope>
    <source>
        <strain evidence="8">MRhiFer1</strain>
        <tissue evidence="8">Lung</tissue>
    </source>
</reference>
<organism evidence="8 9">
    <name type="scientific">Rhinolophus ferrumequinum</name>
    <name type="common">Greater horseshoe bat</name>
    <dbReference type="NCBI Taxonomy" id="59479"/>
    <lineage>
        <taxon>Eukaryota</taxon>
        <taxon>Metazoa</taxon>
        <taxon>Chordata</taxon>
        <taxon>Craniata</taxon>
        <taxon>Vertebrata</taxon>
        <taxon>Euteleostomi</taxon>
        <taxon>Mammalia</taxon>
        <taxon>Eutheria</taxon>
        <taxon>Laurasiatheria</taxon>
        <taxon>Chiroptera</taxon>
        <taxon>Yinpterochiroptera</taxon>
        <taxon>Rhinolophoidea</taxon>
        <taxon>Rhinolophidae</taxon>
        <taxon>Rhinolophinae</taxon>
        <taxon>Rhinolophus</taxon>
    </lineage>
</organism>
<dbReference type="InterPro" id="IPR032675">
    <property type="entry name" value="LRR_dom_sf"/>
</dbReference>
<evidence type="ECO:0000256" key="4">
    <source>
        <dbReference type="ARBA" id="ARBA00022741"/>
    </source>
</evidence>
<dbReference type="GO" id="GO:0006915">
    <property type="term" value="P:apoptotic process"/>
    <property type="evidence" value="ECO:0007669"/>
    <property type="project" value="UniProtKB-KW"/>
</dbReference>
<evidence type="ECO:0000313" key="8">
    <source>
        <dbReference type="EMBL" id="KAF6357287.1"/>
    </source>
</evidence>
<keyword evidence="5" id="KW-0862">Zinc</keyword>
<evidence type="ECO:0000256" key="1">
    <source>
        <dbReference type="ARBA" id="ARBA00022703"/>
    </source>
</evidence>
<dbReference type="InterPro" id="IPR053882">
    <property type="entry name" value="Nlrc4-like_WHD"/>
</dbReference>
<dbReference type="Gene3D" id="3.40.50.300">
    <property type="entry name" value="P-loop containing nucleotide triphosphate hydrolases"/>
    <property type="match status" value="1"/>
</dbReference>
<dbReference type="PROSITE" id="PS50143">
    <property type="entry name" value="BIR_REPEAT_2"/>
    <property type="match status" value="3"/>
</dbReference>
<dbReference type="GO" id="GO:0043027">
    <property type="term" value="F:cysteine-type endopeptidase inhibitor activity involved in apoptotic process"/>
    <property type="evidence" value="ECO:0007669"/>
    <property type="project" value="InterPro"/>
</dbReference>
<dbReference type="GO" id="GO:0042742">
    <property type="term" value="P:defense response to bacterium"/>
    <property type="evidence" value="ECO:0007669"/>
    <property type="project" value="TreeGrafter"/>
</dbReference>
<dbReference type="SUPFAM" id="SSF52047">
    <property type="entry name" value="RNI-like"/>
    <property type="match status" value="1"/>
</dbReference>
<dbReference type="GO" id="GO:0072557">
    <property type="term" value="C:IPAF inflammasome complex"/>
    <property type="evidence" value="ECO:0007669"/>
    <property type="project" value="TreeGrafter"/>
</dbReference>
<dbReference type="InterPro" id="IPR040535">
    <property type="entry name" value="NLRC4_HD"/>
</dbReference>
<keyword evidence="4" id="KW-0547">Nucleotide-binding</keyword>
<dbReference type="SMART" id="SM00238">
    <property type="entry name" value="BIR"/>
    <property type="match status" value="3"/>
</dbReference>